<dbReference type="InterPro" id="IPR002343">
    <property type="entry name" value="Hud_Sxl_RNA"/>
</dbReference>
<name>K1QC02_MAGGI</name>
<dbReference type="Pfam" id="PF00076">
    <property type="entry name" value="RRM_1"/>
    <property type="match status" value="3"/>
</dbReference>
<feature type="domain" description="RRM" evidence="4">
    <location>
        <begin position="425"/>
        <end position="502"/>
    </location>
</feature>
<keyword evidence="3" id="KW-0694">RNA-binding</keyword>
<gene>
    <name evidence="5" type="ORF">CGI_10018933</name>
</gene>
<keyword evidence="2" id="KW-0106">Calcium</keyword>
<dbReference type="GO" id="GO:1990904">
    <property type="term" value="C:ribonucleoprotein complex"/>
    <property type="evidence" value="ECO:0007669"/>
    <property type="project" value="InterPro"/>
</dbReference>
<dbReference type="AlphaFoldDB" id="K1QC02"/>
<dbReference type="SUPFAM" id="SSF47473">
    <property type="entry name" value="EF-hand"/>
    <property type="match status" value="1"/>
</dbReference>
<feature type="domain" description="RRM" evidence="4">
    <location>
        <begin position="277"/>
        <end position="357"/>
    </location>
</feature>
<dbReference type="PRINTS" id="PR00961">
    <property type="entry name" value="HUDSXLRNA"/>
</dbReference>
<sequence>MIAFILSCILIGANAGPFPEGSDAEARYVFHLADKDGNYSLSLAEFQHDKSVTSDEFLLDWMERHLGSSLEAVILFHHLDVDRNGHIEDTDIPWILAFFDRNRGILLSRSAKAASASALFENRMKPIPLDWPVALSEQKNVDALTRPSVILAKQKVMHHATIHRKPILNFFYDLFFFHHGLKRRNMSDPNTNLIVNYLPQTLSDEDFKELFEKIGPLKSYKIVRDKATNYSYGFGFVDYVNEEDAERAIHEMNGQKMDHKTIKVSYARKNDSESKGANIYIANIPRSFGEEELGAHFRQFGEIIQVRLLRDKSTNESKGVGFVYYTKRSEAAAALEAMNGKTLLKGYPALSIKFADINARKGRAPYQIQVQTNLRYPTPGSNPYGGGPHGPMRSTNTRMRFNPMSGNYSPGVGGGGGGGGDMGGQILFVYNIGYDAEEKTLWQLFAPLGTVTKVNVIMDHVRNQCKGYGFVTMKHLHEAEGAILALNGAMYNNRRLSVSFKS</sequence>
<evidence type="ECO:0000259" key="4">
    <source>
        <dbReference type="PROSITE" id="PS50102"/>
    </source>
</evidence>
<dbReference type="InterPro" id="IPR018247">
    <property type="entry name" value="EF_Hand_1_Ca_BS"/>
</dbReference>
<dbReference type="PROSITE" id="PS50102">
    <property type="entry name" value="RRM"/>
    <property type="match status" value="3"/>
</dbReference>
<evidence type="ECO:0000256" key="2">
    <source>
        <dbReference type="ARBA" id="ARBA00022837"/>
    </source>
</evidence>
<organism evidence="5">
    <name type="scientific">Magallana gigas</name>
    <name type="common">Pacific oyster</name>
    <name type="synonym">Crassostrea gigas</name>
    <dbReference type="NCBI Taxonomy" id="29159"/>
    <lineage>
        <taxon>Eukaryota</taxon>
        <taxon>Metazoa</taxon>
        <taxon>Spiralia</taxon>
        <taxon>Lophotrochozoa</taxon>
        <taxon>Mollusca</taxon>
        <taxon>Bivalvia</taxon>
        <taxon>Autobranchia</taxon>
        <taxon>Pteriomorphia</taxon>
        <taxon>Ostreida</taxon>
        <taxon>Ostreoidea</taxon>
        <taxon>Ostreidae</taxon>
        <taxon>Magallana</taxon>
    </lineage>
</organism>
<dbReference type="InterPro" id="IPR003954">
    <property type="entry name" value="RRM_euk-type"/>
</dbReference>
<evidence type="ECO:0000256" key="3">
    <source>
        <dbReference type="ARBA" id="ARBA00022884"/>
    </source>
</evidence>
<keyword evidence="1" id="KW-0677">Repeat</keyword>
<evidence type="ECO:0000313" key="5">
    <source>
        <dbReference type="EMBL" id="EKC28679.1"/>
    </source>
</evidence>
<dbReference type="InterPro" id="IPR011992">
    <property type="entry name" value="EF-hand-dom_pair"/>
</dbReference>
<evidence type="ECO:0000256" key="1">
    <source>
        <dbReference type="ARBA" id="ARBA00022737"/>
    </source>
</evidence>
<dbReference type="EMBL" id="JH816447">
    <property type="protein sequence ID" value="EKC28679.1"/>
    <property type="molecule type" value="Genomic_DNA"/>
</dbReference>
<dbReference type="FunCoup" id="K1QC02">
    <property type="interactions" value="387"/>
</dbReference>
<dbReference type="SMART" id="SM00360">
    <property type="entry name" value="RRM"/>
    <property type="match status" value="3"/>
</dbReference>
<dbReference type="InterPro" id="IPR000504">
    <property type="entry name" value="RRM_dom"/>
</dbReference>
<dbReference type="InParanoid" id="K1QC02"/>
<protein>
    <submittedName>
        <fullName evidence="5">ELAV-like protein 2</fullName>
    </submittedName>
</protein>
<dbReference type="InterPro" id="IPR012677">
    <property type="entry name" value="Nucleotide-bd_a/b_plait_sf"/>
</dbReference>
<dbReference type="Gene3D" id="1.10.238.10">
    <property type="entry name" value="EF-hand"/>
    <property type="match status" value="1"/>
</dbReference>
<dbReference type="Gene3D" id="3.30.70.330">
    <property type="match status" value="3"/>
</dbReference>
<reference evidence="5" key="1">
    <citation type="journal article" date="2012" name="Nature">
        <title>The oyster genome reveals stress adaptation and complexity of shell formation.</title>
        <authorList>
            <person name="Zhang G."/>
            <person name="Fang X."/>
            <person name="Guo X."/>
            <person name="Li L."/>
            <person name="Luo R."/>
            <person name="Xu F."/>
            <person name="Yang P."/>
            <person name="Zhang L."/>
            <person name="Wang X."/>
            <person name="Qi H."/>
            <person name="Xiong Z."/>
            <person name="Que H."/>
            <person name="Xie Y."/>
            <person name="Holland P.W."/>
            <person name="Paps J."/>
            <person name="Zhu Y."/>
            <person name="Wu F."/>
            <person name="Chen Y."/>
            <person name="Wang J."/>
            <person name="Peng C."/>
            <person name="Meng J."/>
            <person name="Yang L."/>
            <person name="Liu J."/>
            <person name="Wen B."/>
            <person name="Zhang N."/>
            <person name="Huang Z."/>
            <person name="Zhu Q."/>
            <person name="Feng Y."/>
            <person name="Mount A."/>
            <person name="Hedgecock D."/>
            <person name="Xu Z."/>
            <person name="Liu Y."/>
            <person name="Domazet-Loso T."/>
            <person name="Du Y."/>
            <person name="Sun X."/>
            <person name="Zhang S."/>
            <person name="Liu B."/>
            <person name="Cheng P."/>
            <person name="Jiang X."/>
            <person name="Li J."/>
            <person name="Fan D."/>
            <person name="Wang W."/>
            <person name="Fu W."/>
            <person name="Wang T."/>
            <person name="Wang B."/>
            <person name="Zhang J."/>
            <person name="Peng Z."/>
            <person name="Li Y."/>
            <person name="Li N."/>
            <person name="Wang J."/>
            <person name="Chen M."/>
            <person name="He Y."/>
            <person name="Tan F."/>
            <person name="Song X."/>
            <person name="Zheng Q."/>
            <person name="Huang R."/>
            <person name="Yang H."/>
            <person name="Du X."/>
            <person name="Chen L."/>
            <person name="Yang M."/>
            <person name="Gaffney P.M."/>
            <person name="Wang S."/>
            <person name="Luo L."/>
            <person name="She Z."/>
            <person name="Ming Y."/>
            <person name="Huang W."/>
            <person name="Zhang S."/>
            <person name="Huang B."/>
            <person name="Zhang Y."/>
            <person name="Qu T."/>
            <person name="Ni P."/>
            <person name="Miao G."/>
            <person name="Wang J."/>
            <person name="Wang Q."/>
            <person name="Steinberg C.E."/>
            <person name="Wang H."/>
            <person name="Li N."/>
            <person name="Qian L."/>
            <person name="Zhang G."/>
            <person name="Li Y."/>
            <person name="Yang H."/>
            <person name="Liu X."/>
            <person name="Wang J."/>
            <person name="Yin Y."/>
            <person name="Wang J."/>
        </authorList>
    </citation>
    <scope>NUCLEOTIDE SEQUENCE [LARGE SCALE GENOMIC DNA]</scope>
    <source>
        <strain evidence="5">05x7-T-G4-1.051#20</strain>
    </source>
</reference>
<dbReference type="InterPro" id="IPR052462">
    <property type="entry name" value="SLIRP/GR-RBP-like"/>
</dbReference>
<dbReference type="GO" id="GO:0005737">
    <property type="term" value="C:cytoplasm"/>
    <property type="evidence" value="ECO:0007669"/>
    <property type="project" value="UniProtKB-ARBA"/>
</dbReference>
<dbReference type="GO" id="GO:0010629">
    <property type="term" value="P:negative regulation of gene expression"/>
    <property type="evidence" value="ECO:0007669"/>
    <property type="project" value="UniProtKB-ARBA"/>
</dbReference>
<dbReference type="GO" id="GO:0003729">
    <property type="term" value="F:mRNA binding"/>
    <property type="evidence" value="ECO:0007669"/>
    <property type="project" value="UniProtKB-ARBA"/>
</dbReference>
<dbReference type="PANTHER" id="PTHR48027">
    <property type="entry name" value="HETEROGENEOUS NUCLEAR RIBONUCLEOPROTEIN 87F-RELATED"/>
    <property type="match status" value="1"/>
</dbReference>
<dbReference type="SMART" id="SM00361">
    <property type="entry name" value="RRM_1"/>
    <property type="match status" value="2"/>
</dbReference>
<dbReference type="GO" id="GO:0009967">
    <property type="term" value="P:positive regulation of signal transduction"/>
    <property type="evidence" value="ECO:0007669"/>
    <property type="project" value="UniProtKB-ARBA"/>
</dbReference>
<dbReference type="PROSITE" id="PS00018">
    <property type="entry name" value="EF_HAND_1"/>
    <property type="match status" value="1"/>
</dbReference>
<dbReference type="InterPro" id="IPR035979">
    <property type="entry name" value="RBD_domain_sf"/>
</dbReference>
<dbReference type="FunFam" id="3.30.70.330:FF:000383">
    <property type="entry name" value="Sex lethal, isoform D"/>
    <property type="match status" value="1"/>
</dbReference>
<accession>K1QC02</accession>
<dbReference type="SUPFAM" id="SSF54928">
    <property type="entry name" value="RNA-binding domain, RBD"/>
    <property type="match status" value="2"/>
</dbReference>
<feature type="domain" description="RRM" evidence="4">
    <location>
        <begin position="191"/>
        <end position="269"/>
    </location>
</feature>
<dbReference type="HOGENOM" id="CLU_543202_0_0_1"/>
<proteinExistence type="predicted"/>